<name>A0ABP9SJ70_9ACTN</name>
<proteinExistence type="inferred from homology"/>
<protein>
    <submittedName>
        <fullName evidence="4">A24 family peptidase</fullName>
    </submittedName>
</protein>
<dbReference type="Pfam" id="PF01478">
    <property type="entry name" value="Peptidase_A24"/>
    <property type="match status" value="1"/>
</dbReference>
<dbReference type="PANTHER" id="PTHR30487:SF0">
    <property type="entry name" value="PREPILIN LEADER PEPTIDASE_N-METHYLTRANSFERASE-RELATED"/>
    <property type="match status" value="1"/>
</dbReference>
<feature type="transmembrane region" description="Helical" evidence="2">
    <location>
        <begin position="183"/>
        <end position="210"/>
    </location>
</feature>
<keyword evidence="2" id="KW-0472">Membrane</keyword>
<feature type="transmembrane region" description="Helical" evidence="2">
    <location>
        <begin position="126"/>
        <end position="144"/>
    </location>
</feature>
<feature type="transmembrane region" description="Helical" evidence="2">
    <location>
        <begin position="71"/>
        <end position="90"/>
    </location>
</feature>
<evidence type="ECO:0000313" key="4">
    <source>
        <dbReference type="EMBL" id="GAA5197398.1"/>
    </source>
</evidence>
<accession>A0ABP9SJ70</accession>
<gene>
    <name evidence="4" type="ORF">GCM10023322_68570</name>
</gene>
<feature type="transmembrane region" description="Helical" evidence="2">
    <location>
        <begin position="97"/>
        <end position="120"/>
    </location>
</feature>
<dbReference type="InterPro" id="IPR000045">
    <property type="entry name" value="Prepilin_IV_endopep_pep"/>
</dbReference>
<keyword evidence="2" id="KW-1133">Transmembrane helix</keyword>
<comment type="caution">
    <text evidence="4">The sequence shown here is derived from an EMBL/GenBank/DDBJ whole genome shotgun (WGS) entry which is preliminary data.</text>
</comment>
<dbReference type="EMBL" id="BAABJQ010000029">
    <property type="protein sequence ID" value="GAA5197398.1"/>
    <property type="molecule type" value="Genomic_DNA"/>
</dbReference>
<evidence type="ECO:0000313" key="5">
    <source>
        <dbReference type="Proteomes" id="UP001501570"/>
    </source>
</evidence>
<comment type="similarity">
    <text evidence="1">Belongs to the peptidase A24 family.</text>
</comment>
<dbReference type="Proteomes" id="UP001501570">
    <property type="component" value="Unassembled WGS sequence"/>
</dbReference>
<keyword evidence="2" id="KW-0812">Transmembrane</keyword>
<evidence type="ECO:0000259" key="3">
    <source>
        <dbReference type="Pfam" id="PF01478"/>
    </source>
</evidence>
<organism evidence="4 5">
    <name type="scientific">Rugosimonospora acidiphila</name>
    <dbReference type="NCBI Taxonomy" id="556531"/>
    <lineage>
        <taxon>Bacteria</taxon>
        <taxon>Bacillati</taxon>
        <taxon>Actinomycetota</taxon>
        <taxon>Actinomycetes</taxon>
        <taxon>Micromonosporales</taxon>
        <taxon>Micromonosporaceae</taxon>
        <taxon>Rugosimonospora</taxon>
    </lineage>
</organism>
<feature type="transmembrane region" description="Helical" evidence="2">
    <location>
        <begin position="231"/>
        <end position="249"/>
    </location>
</feature>
<dbReference type="InterPro" id="IPR050882">
    <property type="entry name" value="Prepilin_peptidase/N-MTase"/>
</dbReference>
<keyword evidence="5" id="KW-1185">Reference proteome</keyword>
<reference evidence="5" key="1">
    <citation type="journal article" date="2019" name="Int. J. Syst. Evol. Microbiol.">
        <title>The Global Catalogue of Microorganisms (GCM) 10K type strain sequencing project: providing services to taxonomists for standard genome sequencing and annotation.</title>
        <authorList>
            <consortium name="The Broad Institute Genomics Platform"/>
            <consortium name="The Broad Institute Genome Sequencing Center for Infectious Disease"/>
            <person name="Wu L."/>
            <person name="Ma J."/>
        </authorList>
    </citation>
    <scope>NUCLEOTIDE SEQUENCE [LARGE SCALE GENOMIC DNA]</scope>
    <source>
        <strain evidence="5">JCM 18304</strain>
    </source>
</reference>
<sequence>MQVWIAVAALAAGGVGATTSRVAYRLSVPSGEPARNSCTQCGLIFRSGLAGWISARPRCCGCGHPQGPSPWVLVIAAVTTTAALAWGLPAHRFSQDALLASWILLGLSGILLSTIDIAVYRLPTPIIWRTGAGLVALLTTAAAASRRPSLLFDAAIASAALGGVYFLLALLSPRVIGLGDVRLSALLGLALGPLGWRCVVLATVLPYLVASPLAGAQIVRGRLAPGDSIPFGPFLLAGALATAVLSRVMRTH</sequence>
<evidence type="ECO:0000256" key="2">
    <source>
        <dbReference type="SAM" id="Phobius"/>
    </source>
</evidence>
<feature type="domain" description="Prepilin type IV endopeptidase peptidase" evidence="3">
    <location>
        <begin position="104"/>
        <end position="208"/>
    </location>
</feature>
<evidence type="ECO:0000256" key="1">
    <source>
        <dbReference type="ARBA" id="ARBA00005801"/>
    </source>
</evidence>
<feature type="transmembrane region" description="Helical" evidence="2">
    <location>
        <begin position="151"/>
        <end position="171"/>
    </location>
</feature>
<dbReference type="PANTHER" id="PTHR30487">
    <property type="entry name" value="TYPE 4 PREPILIN-LIKE PROTEINS LEADER PEPTIDE-PROCESSING ENZYME"/>
    <property type="match status" value="1"/>
</dbReference>